<accession>A0A371EID0</accession>
<dbReference type="SUPFAM" id="SSF53098">
    <property type="entry name" value="Ribonuclease H-like"/>
    <property type="match status" value="1"/>
</dbReference>
<dbReference type="EMBL" id="QJKJ01013723">
    <property type="protein sequence ID" value="RDX65818.1"/>
    <property type="molecule type" value="Genomic_DNA"/>
</dbReference>
<evidence type="ECO:0000313" key="1">
    <source>
        <dbReference type="EMBL" id="RDX65818.1"/>
    </source>
</evidence>
<reference evidence="1" key="1">
    <citation type="submission" date="2018-05" db="EMBL/GenBank/DDBJ databases">
        <title>Draft genome of Mucuna pruriens seed.</title>
        <authorList>
            <person name="Nnadi N.E."/>
            <person name="Vos R."/>
            <person name="Hasami M.H."/>
            <person name="Devisetty U.K."/>
            <person name="Aguiy J.C."/>
        </authorList>
    </citation>
    <scope>NUCLEOTIDE SEQUENCE [LARGE SCALE GENOMIC DNA]</scope>
    <source>
        <strain evidence="1">JCA_2017</strain>
    </source>
</reference>
<sequence>MASQPTSSQTTTLISTIELCKQFRIRHHNSMPYHPKMNKTVEAANKNLKKIIQKMVIGMKCSDTHCTDITPSYEPPRGQPLIR</sequence>
<evidence type="ECO:0000313" key="2">
    <source>
        <dbReference type="Proteomes" id="UP000257109"/>
    </source>
</evidence>
<name>A0A371EID0_MUCPR</name>
<dbReference type="PANTHER" id="PTHR48475:SF1">
    <property type="entry name" value="RNASE H TYPE-1 DOMAIN-CONTAINING PROTEIN"/>
    <property type="match status" value="1"/>
</dbReference>
<dbReference type="PANTHER" id="PTHR48475">
    <property type="entry name" value="RIBONUCLEASE H"/>
    <property type="match status" value="1"/>
</dbReference>
<keyword evidence="2" id="KW-1185">Reference proteome</keyword>
<dbReference type="GO" id="GO:0003676">
    <property type="term" value="F:nucleic acid binding"/>
    <property type="evidence" value="ECO:0007669"/>
    <property type="project" value="InterPro"/>
</dbReference>
<protein>
    <recommendedName>
        <fullName evidence="3">Integrase catalytic domain-containing protein</fullName>
    </recommendedName>
</protein>
<dbReference type="Gene3D" id="3.30.420.10">
    <property type="entry name" value="Ribonuclease H-like superfamily/Ribonuclease H"/>
    <property type="match status" value="1"/>
</dbReference>
<comment type="caution">
    <text evidence="1">The sequence shown here is derived from an EMBL/GenBank/DDBJ whole genome shotgun (WGS) entry which is preliminary data.</text>
</comment>
<dbReference type="AlphaFoldDB" id="A0A371EID0"/>
<gene>
    <name evidence="1" type="ORF">CR513_55494</name>
</gene>
<dbReference type="InterPro" id="IPR012337">
    <property type="entry name" value="RNaseH-like_sf"/>
</dbReference>
<dbReference type="InterPro" id="IPR036397">
    <property type="entry name" value="RNaseH_sf"/>
</dbReference>
<dbReference type="OrthoDB" id="1414481at2759"/>
<organism evidence="1 2">
    <name type="scientific">Mucuna pruriens</name>
    <name type="common">Velvet bean</name>
    <name type="synonym">Dolichos pruriens</name>
    <dbReference type="NCBI Taxonomy" id="157652"/>
    <lineage>
        <taxon>Eukaryota</taxon>
        <taxon>Viridiplantae</taxon>
        <taxon>Streptophyta</taxon>
        <taxon>Embryophyta</taxon>
        <taxon>Tracheophyta</taxon>
        <taxon>Spermatophyta</taxon>
        <taxon>Magnoliopsida</taxon>
        <taxon>eudicotyledons</taxon>
        <taxon>Gunneridae</taxon>
        <taxon>Pentapetalae</taxon>
        <taxon>rosids</taxon>
        <taxon>fabids</taxon>
        <taxon>Fabales</taxon>
        <taxon>Fabaceae</taxon>
        <taxon>Papilionoideae</taxon>
        <taxon>50 kb inversion clade</taxon>
        <taxon>NPAAA clade</taxon>
        <taxon>indigoferoid/millettioid clade</taxon>
        <taxon>Phaseoleae</taxon>
        <taxon>Mucuna</taxon>
    </lineage>
</organism>
<dbReference type="Proteomes" id="UP000257109">
    <property type="component" value="Unassembled WGS sequence"/>
</dbReference>
<feature type="non-terminal residue" evidence="1">
    <location>
        <position position="1"/>
    </location>
</feature>
<evidence type="ECO:0008006" key="3">
    <source>
        <dbReference type="Google" id="ProtNLM"/>
    </source>
</evidence>
<proteinExistence type="predicted"/>